<evidence type="ECO:0000256" key="1">
    <source>
        <dbReference type="ARBA" id="ARBA00004141"/>
    </source>
</evidence>
<dbReference type="Gene3D" id="1.20.1070.10">
    <property type="entry name" value="Rhodopsin 7-helix transmembrane proteins"/>
    <property type="match status" value="1"/>
</dbReference>
<dbReference type="EMBL" id="UYRR01006781">
    <property type="protein sequence ID" value="VDK22971.1"/>
    <property type="molecule type" value="Genomic_DNA"/>
</dbReference>
<evidence type="ECO:0000256" key="7">
    <source>
        <dbReference type="ARBA" id="ARBA00023224"/>
    </source>
</evidence>
<accession>A0A0M3J9G5</accession>
<keyword evidence="6" id="KW-0675">Receptor</keyword>
<dbReference type="PROSITE" id="PS50262">
    <property type="entry name" value="G_PROTEIN_RECEP_F1_2"/>
    <property type="match status" value="1"/>
</dbReference>
<keyword evidence="10" id="KW-1185">Reference proteome</keyword>
<reference evidence="11" key="1">
    <citation type="submission" date="2017-02" db="UniProtKB">
        <authorList>
            <consortium name="WormBaseParasite"/>
        </authorList>
    </citation>
    <scope>IDENTIFICATION</scope>
</reference>
<evidence type="ECO:0000313" key="11">
    <source>
        <dbReference type="WBParaSite" id="ASIM_0000423001-mRNA-1"/>
    </source>
</evidence>
<organism evidence="11">
    <name type="scientific">Anisakis simplex</name>
    <name type="common">Herring worm</name>
    <dbReference type="NCBI Taxonomy" id="6269"/>
    <lineage>
        <taxon>Eukaryota</taxon>
        <taxon>Metazoa</taxon>
        <taxon>Ecdysozoa</taxon>
        <taxon>Nematoda</taxon>
        <taxon>Chromadorea</taxon>
        <taxon>Rhabditida</taxon>
        <taxon>Spirurina</taxon>
        <taxon>Ascaridomorpha</taxon>
        <taxon>Ascaridoidea</taxon>
        <taxon>Anisakidae</taxon>
        <taxon>Anisakis</taxon>
        <taxon>Anisakis simplex complex</taxon>
    </lineage>
</organism>
<comment type="subcellular location">
    <subcellularLocation>
        <location evidence="1">Membrane</location>
        <topology evidence="1">Multi-pass membrane protein</topology>
    </subcellularLocation>
</comment>
<dbReference type="WBParaSite" id="ASIM_0000423001-mRNA-1">
    <property type="protein sequence ID" value="ASIM_0000423001-mRNA-1"/>
    <property type="gene ID" value="ASIM_0000423001"/>
</dbReference>
<dbReference type="Proteomes" id="UP000267096">
    <property type="component" value="Unassembled WGS sequence"/>
</dbReference>
<dbReference type="PANTHER" id="PTHR45695:SF15">
    <property type="entry name" value="OPSIN RH2"/>
    <property type="match status" value="1"/>
</dbReference>
<protein>
    <submittedName>
        <fullName evidence="11">G_PROTEIN_RECEP_F1_2 domain-containing protein</fullName>
    </submittedName>
</protein>
<evidence type="ECO:0000256" key="2">
    <source>
        <dbReference type="ARBA" id="ARBA00022692"/>
    </source>
</evidence>
<gene>
    <name evidence="9" type="ORF">ASIM_LOCUS4047</name>
</gene>
<evidence type="ECO:0000313" key="9">
    <source>
        <dbReference type="EMBL" id="VDK22971.1"/>
    </source>
</evidence>
<proteinExistence type="predicted"/>
<feature type="domain" description="G-protein coupled receptors family 1 profile" evidence="8">
    <location>
        <begin position="1"/>
        <end position="59"/>
    </location>
</feature>
<evidence type="ECO:0000256" key="6">
    <source>
        <dbReference type="ARBA" id="ARBA00023170"/>
    </source>
</evidence>
<dbReference type="OrthoDB" id="2132067at2759"/>
<name>A0A0M3J9G5_ANISI</name>
<evidence type="ECO:0000313" key="10">
    <source>
        <dbReference type="Proteomes" id="UP000267096"/>
    </source>
</evidence>
<evidence type="ECO:0000256" key="3">
    <source>
        <dbReference type="ARBA" id="ARBA00022989"/>
    </source>
</evidence>
<keyword evidence="3" id="KW-1133">Transmembrane helix</keyword>
<dbReference type="SUPFAM" id="SSF81321">
    <property type="entry name" value="Family A G protein-coupled receptor-like"/>
    <property type="match status" value="1"/>
</dbReference>
<keyword evidence="7" id="KW-0807">Transducer</keyword>
<dbReference type="Pfam" id="PF00001">
    <property type="entry name" value="7tm_1"/>
    <property type="match status" value="1"/>
</dbReference>
<dbReference type="InterPro" id="IPR017452">
    <property type="entry name" value="GPCR_Rhodpsn_7TM"/>
</dbReference>
<dbReference type="GO" id="GO:0005886">
    <property type="term" value="C:plasma membrane"/>
    <property type="evidence" value="ECO:0007669"/>
    <property type="project" value="TreeGrafter"/>
</dbReference>
<dbReference type="AlphaFoldDB" id="A0A0M3J9G5"/>
<keyword evidence="5" id="KW-0472">Membrane</keyword>
<keyword evidence="4" id="KW-0297">G-protein coupled receptor</keyword>
<reference evidence="9 10" key="2">
    <citation type="submission" date="2018-11" db="EMBL/GenBank/DDBJ databases">
        <authorList>
            <consortium name="Pathogen Informatics"/>
        </authorList>
    </citation>
    <scope>NUCLEOTIDE SEQUENCE [LARGE SCALE GENOMIC DNA]</scope>
</reference>
<evidence type="ECO:0000256" key="5">
    <source>
        <dbReference type="ARBA" id="ARBA00023136"/>
    </source>
</evidence>
<sequence length="118" mass="13605">MLISIVVMYTVCWTPSIVDEFLTSFGYICRPSNTPTLKYMRMGFHALAYCQSCINPICYAFISQNFRTTFRSAYSRMRLKGQVRFVRYGVNTLLVKVAGRVLSLQNLSIGVAWRGYKF</sequence>
<evidence type="ECO:0000259" key="8">
    <source>
        <dbReference type="PROSITE" id="PS50262"/>
    </source>
</evidence>
<dbReference type="GO" id="GO:0004930">
    <property type="term" value="F:G protein-coupled receptor activity"/>
    <property type="evidence" value="ECO:0007669"/>
    <property type="project" value="UniProtKB-KW"/>
</dbReference>
<dbReference type="PANTHER" id="PTHR45695">
    <property type="entry name" value="LEUCOKININ RECEPTOR-RELATED"/>
    <property type="match status" value="1"/>
</dbReference>
<dbReference type="InterPro" id="IPR000276">
    <property type="entry name" value="GPCR_Rhodpsn"/>
</dbReference>
<keyword evidence="2" id="KW-0812">Transmembrane</keyword>
<evidence type="ECO:0000256" key="4">
    <source>
        <dbReference type="ARBA" id="ARBA00023040"/>
    </source>
</evidence>